<dbReference type="STRING" id="2718.CHUV0807_1848"/>
<dbReference type="Proteomes" id="UP000004870">
    <property type="component" value="Unassembled WGS sequence"/>
</dbReference>
<reference evidence="2 3" key="1">
    <citation type="submission" date="2009-08" db="EMBL/GenBank/DDBJ databases">
        <authorList>
            <person name="Qin X."/>
            <person name="Bachman B."/>
            <person name="Battles P."/>
            <person name="Bell A."/>
            <person name="Bess C."/>
            <person name="Bickham C."/>
            <person name="Chaboub L."/>
            <person name="Chen D."/>
            <person name="Coyle M."/>
            <person name="Deiros D.R."/>
            <person name="Dinh H."/>
            <person name="Forbes L."/>
            <person name="Fowler G."/>
            <person name="Francisco L."/>
            <person name="Fu Q."/>
            <person name="Gubbala S."/>
            <person name="Hale W."/>
            <person name="Han Y."/>
            <person name="Hemphill L."/>
            <person name="Highlander S.K."/>
            <person name="Hirani K."/>
            <person name="Hogues M."/>
            <person name="Jackson L."/>
            <person name="Jakkamsetti A."/>
            <person name="Javaid M."/>
            <person name="Jiang H."/>
            <person name="Korchina V."/>
            <person name="Kovar C."/>
            <person name="Lara F."/>
            <person name="Lee S."/>
            <person name="Mata R."/>
            <person name="Mathew T."/>
            <person name="Moen C."/>
            <person name="Morales K."/>
            <person name="Munidasa M."/>
            <person name="Nazareth L."/>
            <person name="Ngo R."/>
            <person name="Nguyen L."/>
            <person name="Okwuonu G."/>
            <person name="Ongeri F."/>
            <person name="Patil S."/>
            <person name="Petrosino J."/>
            <person name="Pham C."/>
            <person name="Pham P."/>
            <person name="Pu L.-L."/>
            <person name="Puazo M."/>
            <person name="Raj R."/>
            <person name="Reid J."/>
            <person name="Rouhana J."/>
            <person name="Saada N."/>
            <person name="Shang Y."/>
            <person name="Simmons D."/>
            <person name="Thornton R."/>
            <person name="Warren J."/>
            <person name="Weissenberger G."/>
            <person name="Zhang J."/>
            <person name="Zhang L."/>
            <person name="Zhou C."/>
            <person name="Zhu D."/>
            <person name="Muzny D."/>
            <person name="Worley K."/>
            <person name="Gibbs R."/>
        </authorList>
    </citation>
    <scope>NUCLEOTIDE SEQUENCE [LARGE SCALE GENOMIC DNA]</scope>
    <source>
        <strain evidence="3">ATCC 15826 / DSM 8339 / NCTC 10426 / 6573</strain>
    </source>
</reference>
<evidence type="ECO:0000313" key="2">
    <source>
        <dbReference type="EMBL" id="EEV87494.1"/>
    </source>
</evidence>
<feature type="chain" id="PRO_5002990803" evidence="1">
    <location>
        <begin position="24"/>
        <end position="166"/>
    </location>
</feature>
<protein>
    <submittedName>
        <fullName evidence="2">Uncharacterized protein</fullName>
    </submittedName>
</protein>
<dbReference type="EMBL" id="ACKY01000130">
    <property type="protein sequence ID" value="EEV87494.1"/>
    <property type="molecule type" value="Genomic_DNA"/>
</dbReference>
<dbReference type="RefSeq" id="WP_004143235.1">
    <property type="nucleotide sequence ID" value="NZ_GG694029.1"/>
</dbReference>
<accession>C8NDA1</accession>
<sequence length="166" mass="17854">MKNLLKNTLVGITLAAMTTGAIAATKSDELAEKIGTELIQEYMSQASSGKEPTEAEFAQNFMKKMRSHLGEFKEAVTGDCVEIYGKEKNSACQCVTDKLDFEANFAVIEKQISGASAESMEKEINALTKNEEDAYQACGLDIKVSRAADEKAAKAAAADDKGAKKK</sequence>
<keyword evidence="1" id="KW-0732">Signal</keyword>
<gene>
    <name evidence="2" type="ORF">HMPREF0198_2479</name>
</gene>
<keyword evidence="3" id="KW-1185">Reference proteome</keyword>
<proteinExistence type="predicted"/>
<name>C8NDA1_CARH6</name>
<dbReference type="GeneID" id="84790577"/>
<dbReference type="HOGENOM" id="CLU_1599744_0_0_6"/>
<comment type="caution">
    <text evidence="2">The sequence shown here is derived from an EMBL/GenBank/DDBJ whole genome shotgun (WGS) entry which is preliminary data.</text>
</comment>
<evidence type="ECO:0000256" key="1">
    <source>
        <dbReference type="SAM" id="SignalP"/>
    </source>
</evidence>
<evidence type="ECO:0000313" key="3">
    <source>
        <dbReference type="Proteomes" id="UP000004870"/>
    </source>
</evidence>
<dbReference type="AlphaFoldDB" id="C8NDA1"/>
<feature type="signal peptide" evidence="1">
    <location>
        <begin position="1"/>
        <end position="23"/>
    </location>
</feature>
<organism evidence="2 3">
    <name type="scientific">Cardiobacterium hominis (strain ATCC 15826 / DSM 8339 / NCTC 10426 / 6573)</name>
    <dbReference type="NCBI Taxonomy" id="638300"/>
    <lineage>
        <taxon>Bacteria</taxon>
        <taxon>Pseudomonadati</taxon>
        <taxon>Pseudomonadota</taxon>
        <taxon>Gammaproteobacteria</taxon>
        <taxon>Cardiobacteriales</taxon>
        <taxon>Cardiobacteriaceae</taxon>
        <taxon>Cardiobacterium</taxon>
    </lineage>
</organism>